<proteinExistence type="predicted"/>
<dbReference type="Gene3D" id="2.60.120.10">
    <property type="entry name" value="Jelly Rolls"/>
    <property type="match status" value="2"/>
</dbReference>
<dbReference type="PANTHER" id="PTHR23011:SF41">
    <property type="entry name" value="CYCLIC NUCLEOTIDE-BINDING DOMAIN-CONTAINING PROTEIN"/>
    <property type="match status" value="1"/>
</dbReference>
<dbReference type="Proteomes" id="UP000075885">
    <property type="component" value="Unassembled WGS sequence"/>
</dbReference>
<protein>
    <submittedName>
        <fullName evidence="2">Cyclic nucleotide-binding domain-containing protein</fullName>
    </submittedName>
</protein>
<dbReference type="SMART" id="SM00100">
    <property type="entry name" value="cNMP"/>
    <property type="match status" value="1"/>
</dbReference>
<evidence type="ECO:0000313" key="2">
    <source>
        <dbReference type="EnsemblMetazoa" id="AEPI007724-PA"/>
    </source>
</evidence>
<sequence>MASRKKADEEKLKRRRLARFRFKRLVHVVISNCYWIAEIEDREIGNNVNRNVAVIHHRLTHKGELTIIEKKILNSPPEARTAENRRTLGTVLRKIECLQELTAEQLDDLAGCATFEYYGPGRVVLREGHHPNAVYFLANGEITVSRLQWDSIYRRHNDTPCGTRTRGQMFGEIALLHDCPRTASCTTATDCELLCLYRADFDRILKRTLLERWRQLQLALARFDYFKYWTNDQVRECCLLSRIVAFEPQQKLPVDGDDRYAYFVLSGQCMILQCLTVVQVNGTYRLVPIATNESSPTAKQTSPGVNDAIHPIEHRFIDVGTFDCGSVFGLGEPFPHRSVVARTRVQCLVIPRGWLFEKQQNVGNTWQRIRMKLEMTVQRERLFEQFVRDQHWQRYRRALVREVVQRNPRQNATQLADVPIMCRVEQGEL</sequence>
<dbReference type="PROSITE" id="PS50042">
    <property type="entry name" value="CNMP_BINDING_3"/>
    <property type="match status" value="1"/>
</dbReference>
<evidence type="ECO:0000259" key="1">
    <source>
        <dbReference type="PROSITE" id="PS50042"/>
    </source>
</evidence>
<dbReference type="EnsemblMetazoa" id="AEPI007724-RA">
    <property type="protein sequence ID" value="AEPI007724-PA"/>
    <property type="gene ID" value="AEPI007724"/>
</dbReference>
<reference evidence="3" key="1">
    <citation type="submission" date="2013-03" db="EMBL/GenBank/DDBJ databases">
        <title>The Genome Sequence of Anopheles epiroticus epiroticus2.</title>
        <authorList>
            <consortium name="The Broad Institute Genomics Platform"/>
            <person name="Neafsey D.E."/>
            <person name="Howell P."/>
            <person name="Walker B."/>
            <person name="Young S.K."/>
            <person name="Zeng Q."/>
            <person name="Gargeya S."/>
            <person name="Fitzgerald M."/>
            <person name="Haas B."/>
            <person name="Abouelleil A."/>
            <person name="Allen A.W."/>
            <person name="Alvarado L."/>
            <person name="Arachchi H.M."/>
            <person name="Berlin A.M."/>
            <person name="Chapman S.B."/>
            <person name="Gainer-Dewar J."/>
            <person name="Goldberg J."/>
            <person name="Griggs A."/>
            <person name="Gujja S."/>
            <person name="Hansen M."/>
            <person name="Howarth C."/>
            <person name="Imamovic A."/>
            <person name="Ireland A."/>
            <person name="Larimer J."/>
            <person name="McCowan C."/>
            <person name="Murphy C."/>
            <person name="Pearson M."/>
            <person name="Poon T.W."/>
            <person name="Priest M."/>
            <person name="Roberts A."/>
            <person name="Saif S."/>
            <person name="Shea T."/>
            <person name="Sisk P."/>
            <person name="Sykes S."/>
            <person name="Wortman J."/>
            <person name="Nusbaum C."/>
            <person name="Birren B."/>
        </authorList>
    </citation>
    <scope>NUCLEOTIDE SEQUENCE [LARGE SCALE GENOMIC DNA]</scope>
    <source>
        <strain evidence="3">Epiroticus2</strain>
    </source>
</reference>
<keyword evidence="3" id="KW-1185">Reference proteome</keyword>
<dbReference type="InterPro" id="IPR018490">
    <property type="entry name" value="cNMP-bd_dom_sf"/>
</dbReference>
<dbReference type="CDD" id="cd00038">
    <property type="entry name" value="CAP_ED"/>
    <property type="match status" value="1"/>
</dbReference>
<evidence type="ECO:0000313" key="3">
    <source>
        <dbReference type="Proteomes" id="UP000075885"/>
    </source>
</evidence>
<dbReference type="SUPFAM" id="SSF51206">
    <property type="entry name" value="cAMP-binding domain-like"/>
    <property type="match status" value="2"/>
</dbReference>
<dbReference type="VEuPathDB" id="VectorBase:AEPI007724"/>
<accession>A0A182PLA7</accession>
<dbReference type="InterPro" id="IPR000595">
    <property type="entry name" value="cNMP-bd_dom"/>
</dbReference>
<feature type="domain" description="Cyclic nucleotide-binding" evidence="1">
    <location>
        <begin position="97"/>
        <end position="222"/>
    </location>
</feature>
<name>A0A182PLA7_9DIPT</name>
<dbReference type="InterPro" id="IPR014710">
    <property type="entry name" value="RmlC-like_jellyroll"/>
</dbReference>
<dbReference type="Pfam" id="PF00027">
    <property type="entry name" value="cNMP_binding"/>
    <property type="match status" value="1"/>
</dbReference>
<reference evidence="2" key="2">
    <citation type="submission" date="2020-05" db="UniProtKB">
        <authorList>
            <consortium name="EnsemblMetazoa"/>
        </authorList>
    </citation>
    <scope>IDENTIFICATION</scope>
    <source>
        <strain evidence="2">Epiroticus2</strain>
    </source>
</reference>
<organism evidence="2 3">
    <name type="scientific">Anopheles epiroticus</name>
    <dbReference type="NCBI Taxonomy" id="199890"/>
    <lineage>
        <taxon>Eukaryota</taxon>
        <taxon>Metazoa</taxon>
        <taxon>Ecdysozoa</taxon>
        <taxon>Arthropoda</taxon>
        <taxon>Hexapoda</taxon>
        <taxon>Insecta</taxon>
        <taxon>Pterygota</taxon>
        <taxon>Neoptera</taxon>
        <taxon>Endopterygota</taxon>
        <taxon>Diptera</taxon>
        <taxon>Nematocera</taxon>
        <taxon>Culicoidea</taxon>
        <taxon>Culicidae</taxon>
        <taxon>Anophelinae</taxon>
        <taxon>Anopheles</taxon>
    </lineage>
</organism>
<dbReference type="PANTHER" id="PTHR23011">
    <property type="entry name" value="CYCLIC NUCLEOTIDE-BINDING DOMAIN CONTAINING PROTEIN"/>
    <property type="match status" value="1"/>
</dbReference>
<dbReference type="AlphaFoldDB" id="A0A182PLA7"/>